<evidence type="ECO:0000256" key="1">
    <source>
        <dbReference type="SAM" id="MobiDB-lite"/>
    </source>
</evidence>
<organism evidence="3 4">
    <name type="scientific">Gluconobacter sphaericus NBRC 12467</name>
    <dbReference type="NCBI Taxonomy" id="1307951"/>
    <lineage>
        <taxon>Bacteria</taxon>
        <taxon>Pseudomonadati</taxon>
        <taxon>Pseudomonadota</taxon>
        <taxon>Alphaproteobacteria</taxon>
        <taxon>Acetobacterales</taxon>
        <taxon>Acetobacteraceae</taxon>
        <taxon>Gluconobacter</taxon>
    </lineage>
</organism>
<feature type="region of interest" description="Disordered" evidence="1">
    <location>
        <begin position="41"/>
        <end position="64"/>
    </location>
</feature>
<dbReference type="Proteomes" id="UP001156708">
    <property type="component" value="Unassembled WGS sequence"/>
</dbReference>
<dbReference type="AlphaFoldDB" id="A0AA37W8W7"/>
<keyword evidence="2" id="KW-0472">Membrane</keyword>
<keyword evidence="2" id="KW-1133">Transmembrane helix</keyword>
<sequence length="64" mass="7452">MLIYSLVGITFIIWTGIYFLYFRQQVIAWLSNRLGKDRPVPVEDNASEDQLPFSYTPPPKDDQS</sequence>
<comment type="caution">
    <text evidence="3">The sequence shown here is derived from an EMBL/GenBank/DDBJ whole genome shotgun (WGS) entry which is preliminary data.</text>
</comment>
<evidence type="ECO:0000313" key="4">
    <source>
        <dbReference type="Proteomes" id="UP001156708"/>
    </source>
</evidence>
<accession>A0AA37W8W7</accession>
<keyword evidence="2" id="KW-0812">Transmembrane</keyword>
<keyword evidence="4" id="KW-1185">Reference proteome</keyword>
<evidence type="ECO:0000313" key="3">
    <source>
        <dbReference type="EMBL" id="GLQ83662.1"/>
    </source>
</evidence>
<protein>
    <submittedName>
        <fullName evidence="3">Uncharacterized protein</fullName>
    </submittedName>
</protein>
<proteinExistence type="predicted"/>
<name>A0AA37W8W7_9PROT</name>
<evidence type="ECO:0000256" key="2">
    <source>
        <dbReference type="SAM" id="Phobius"/>
    </source>
</evidence>
<gene>
    <name evidence="3" type="ORF">GCM10007872_05700</name>
</gene>
<dbReference type="RefSeq" id="WP_141349952.1">
    <property type="nucleotide sequence ID" value="NZ_BARA01000024.1"/>
</dbReference>
<feature type="transmembrane region" description="Helical" evidence="2">
    <location>
        <begin position="6"/>
        <end position="23"/>
    </location>
</feature>
<dbReference type="EMBL" id="BSNZ01000003">
    <property type="protein sequence ID" value="GLQ83662.1"/>
    <property type="molecule type" value="Genomic_DNA"/>
</dbReference>
<reference evidence="4" key="1">
    <citation type="journal article" date="2019" name="Int. J. Syst. Evol. Microbiol.">
        <title>The Global Catalogue of Microorganisms (GCM) 10K type strain sequencing project: providing services to taxonomists for standard genome sequencing and annotation.</title>
        <authorList>
            <consortium name="The Broad Institute Genomics Platform"/>
            <consortium name="The Broad Institute Genome Sequencing Center for Infectious Disease"/>
            <person name="Wu L."/>
            <person name="Ma J."/>
        </authorList>
    </citation>
    <scope>NUCLEOTIDE SEQUENCE [LARGE SCALE GENOMIC DNA]</scope>
    <source>
        <strain evidence="4">NBRC 12467</strain>
    </source>
</reference>